<keyword evidence="3" id="KW-1185">Reference proteome</keyword>
<evidence type="ECO:0000313" key="2">
    <source>
        <dbReference type="EMBL" id="UWN56496.1"/>
    </source>
</evidence>
<dbReference type="GeneID" id="82891558"/>
<dbReference type="Proteomes" id="UP001059295">
    <property type="component" value="Chromosome"/>
</dbReference>
<name>A0ABY5UWS8_9BACT</name>
<proteinExistence type="predicted"/>
<gene>
    <name evidence="2" type="ORF">NQ491_07450</name>
</gene>
<evidence type="ECO:0000256" key="1">
    <source>
        <dbReference type="SAM" id="SignalP"/>
    </source>
</evidence>
<protein>
    <submittedName>
        <fullName evidence="2">Uncharacterized protein</fullName>
    </submittedName>
</protein>
<dbReference type="SUPFAM" id="SSF56935">
    <property type="entry name" value="Porins"/>
    <property type="match status" value="1"/>
</dbReference>
<dbReference type="RefSeq" id="WP_019246816.1">
    <property type="nucleotide sequence ID" value="NZ_CAPH01000018.1"/>
</dbReference>
<accession>A0ABY5UWS8</accession>
<organism evidence="2 3">
    <name type="scientific">Alistipes ihumii AP11</name>
    <dbReference type="NCBI Taxonomy" id="1211813"/>
    <lineage>
        <taxon>Bacteria</taxon>
        <taxon>Pseudomonadati</taxon>
        <taxon>Bacteroidota</taxon>
        <taxon>Bacteroidia</taxon>
        <taxon>Bacteroidales</taxon>
        <taxon>Rikenellaceae</taxon>
        <taxon>Alistipes</taxon>
    </lineage>
</organism>
<keyword evidence="1" id="KW-0732">Signal</keyword>
<dbReference type="EMBL" id="CP102294">
    <property type="protein sequence ID" value="UWN56496.1"/>
    <property type="molecule type" value="Genomic_DNA"/>
</dbReference>
<reference evidence="2" key="1">
    <citation type="journal article" date="2022" name="Cell">
        <title>Design, construction, and in vivo augmentation of a complex gut microbiome.</title>
        <authorList>
            <person name="Cheng A.G."/>
            <person name="Ho P.Y."/>
            <person name="Aranda-Diaz A."/>
            <person name="Jain S."/>
            <person name="Yu F.B."/>
            <person name="Meng X."/>
            <person name="Wang M."/>
            <person name="Iakiviak M."/>
            <person name="Nagashima K."/>
            <person name="Zhao A."/>
            <person name="Murugkar P."/>
            <person name="Patil A."/>
            <person name="Atabakhsh K."/>
            <person name="Weakley A."/>
            <person name="Yan J."/>
            <person name="Brumbaugh A.R."/>
            <person name="Higginbottom S."/>
            <person name="Dimas A."/>
            <person name="Shiver A.L."/>
            <person name="Deutschbauer A."/>
            <person name="Neff N."/>
            <person name="Sonnenburg J.L."/>
            <person name="Huang K.C."/>
            <person name="Fischbach M.A."/>
        </authorList>
    </citation>
    <scope>NUCLEOTIDE SEQUENCE</scope>
    <source>
        <strain evidence="2">AP11</strain>
    </source>
</reference>
<dbReference type="Gene3D" id="2.40.160.60">
    <property type="entry name" value="Outer membrane protein transport protein (OMPP1/FadL/TodX)"/>
    <property type="match status" value="1"/>
</dbReference>
<sequence length="442" mass="49356">MQNSKQIIIRAALAVWLALPVAAQAQSSSLNAFSPYTFYGLGDFSTQGPAYMRSMGGVGVGYRNSMKINYINPASYSLLGRKTFLFNVGIEGNNTYSKTAEAKTSHNSFNVRDIALAMPLGRGVGLGVSVTPLSSVGYRVQMEDTDPLLLANDKYVVYNYVGDGTVTQAKLGLGVQVTKHLALGADMVYYHGRTTRSFSTTVTSLMTSTQYSNAVGRSSETISRIGMNFGLQYDILRNDKRILTFGATYRPKLNLKPENERIVYTSGIESDTVSYSDGKQSFNLPGMLRAGLFYQTHKLGVGFDYSMEQWNGINPPDSQDDVVFKNNQYYRVGVEYTPNAIDIRRFLNRWTYRFGVYYNDYYMRINGHKINDVGLSVGVGIPIKMQGFSSVNLGLTWGCRGTTATGMIGTRQFRMVRENYIKVSIGLSLFGEDDWFKRFKYQ</sequence>
<evidence type="ECO:0000313" key="3">
    <source>
        <dbReference type="Proteomes" id="UP001059295"/>
    </source>
</evidence>
<feature type="signal peptide" evidence="1">
    <location>
        <begin position="1"/>
        <end position="25"/>
    </location>
</feature>
<feature type="chain" id="PRO_5045268080" evidence="1">
    <location>
        <begin position="26"/>
        <end position="442"/>
    </location>
</feature>